<dbReference type="PANTHER" id="PTHR47018">
    <property type="entry name" value="CXC DOMAIN-CONTAINING PROTEIN-RELATED"/>
    <property type="match status" value="1"/>
</dbReference>
<reference evidence="1 2" key="1">
    <citation type="submission" date="2022-05" db="EMBL/GenBank/DDBJ databases">
        <authorList>
            <consortium name="Genoscope - CEA"/>
            <person name="William W."/>
        </authorList>
    </citation>
    <scope>NUCLEOTIDE SEQUENCE [LARGE SCALE GENOMIC DNA]</scope>
</reference>
<organism evidence="1 2">
    <name type="scientific">Porites lobata</name>
    <dbReference type="NCBI Taxonomy" id="104759"/>
    <lineage>
        <taxon>Eukaryota</taxon>
        <taxon>Metazoa</taxon>
        <taxon>Cnidaria</taxon>
        <taxon>Anthozoa</taxon>
        <taxon>Hexacorallia</taxon>
        <taxon>Scleractinia</taxon>
        <taxon>Fungiina</taxon>
        <taxon>Poritidae</taxon>
        <taxon>Porites</taxon>
    </lineage>
</organism>
<sequence>MAKPRHSLQHEPPLPVYIGLNMHGLTRSKHLINQLHQLGICISYERVLQLEDWIAKAICIHFHEDGVVSPVCLHSCLFCSFHGTGISMFQFPSQNKSGECRPPFTVPAAVSGKDAQLPEICTTVPAVAIAKFNTVVPEVKVEQTKVCLDKALEAENEWNYALLFFALDHVNYARWLPVHIRDMKSLPRPIKEIQSFPPSLSEFGKRYLRGTKSELIKCLEPLHKSMPPETFSCKVLDGAVIIHCLSIAGITTFKKYAEKAFILHLQSHLQGTERLDVVWDTYRPESLKESTRQKRGKGVLRKVSGETKLPRNWSDFLHDSSNKKELFDFLTYKVANFVFPEGKAVYITSEESPSYNTKRAVYQASIWITNTEVQQMIPSPSGYGWRQVDNVWSPLWLTVPELSKACQDLIKCKCKGDCSNCKCGKANLKCSPLCNCN</sequence>
<accession>A0ABN8NEN9</accession>
<feature type="non-terminal residue" evidence="1">
    <location>
        <position position="437"/>
    </location>
</feature>
<evidence type="ECO:0000313" key="2">
    <source>
        <dbReference type="Proteomes" id="UP001159405"/>
    </source>
</evidence>
<proteinExistence type="predicted"/>
<protein>
    <recommendedName>
        <fullName evidence="3">Tesmin/TSO1-like CXC domain-containing protein</fullName>
    </recommendedName>
</protein>
<dbReference type="Proteomes" id="UP001159405">
    <property type="component" value="Unassembled WGS sequence"/>
</dbReference>
<dbReference type="EMBL" id="CALNXK010000017">
    <property type="protein sequence ID" value="CAH3104541.1"/>
    <property type="molecule type" value="Genomic_DNA"/>
</dbReference>
<gene>
    <name evidence="1" type="ORF">PLOB_00012571</name>
</gene>
<keyword evidence="2" id="KW-1185">Reference proteome</keyword>
<evidence type="ECO:0008006" key="3">
    <source>
        <dbReference type="Google" id="ProtNLM"/>
    </source>
</evidence>
<comment type="caution">
    <text evidence="1">The sequence shown here is derived from an EMBL/GenBank/DDBJ whole genome shotgun (WGS) entry which is preliminary data.</text>
</comment>
<name>A0ABN8NEN9_9CNID</name>
<evidence type="ECO:0000313" key="1">
    <source>
        <dbReference type="EMBL" id="CAH3104541.1"/>
    </source>
</evidence>